<feature type="compositionally biased region" description="Gly residues" evidence="2">
    <location>
        <begin position="194"/>
        <end position="231"/>
    </location>
</feature>
<dbReference type="Pfam" id="PF03398">
    <property type="entry name" value="Ist1"/>
    <property type="match status" value="1"/>
</dbReference>
<proteinExistence type="inferred from homology"/>
<name>A0ABP1GBY0_9CHLO</name>
<feature type="region of interest" description="Disordered" evidence="2">
    <location>
        <begin position="186"/>
        <end position="456"/>
    </location>
</feature>
<dbReference type="PANTHER" id="PTHR12161">
    <property type="entry name" value="IST1 FAMILY MEMBER"/>
    <property type="match status" value="1"/>
</dbReference>
<dbReference type="Proteomes" id="UP001497392">
    <property type="component" value="Unassembled WGS sequence"/>
</dbReference>
<evidence type="ECO:0000313" key="4">
    <source>
        <dbReference type="Proteomes" id="UP001497392"/>
    </source>
</evidence>
<feature type="compositionally biased region" description="Low complexity" evidence="2">
    <location>
        <begin position="277"/>
        <end position="286"/>
    </location>
</feature>
<evidence type="ECO:0000256" key="2">
    <source>
        <dbReference type="SAM" id="MobiDB-lite"/>
    </source>
</evidence>
<evidence type="ECO:0000313" key="3">
    <source>
        <dbReference type="EMBL" id="CAL5229714.1"/>
    </source>
</evidence>
<feature type="compositionally biased region" description="Basic and acidic residues" evidence="2">
    <location>
        <begin position="287"/>
        <end position="303"/>
    </location>
</feature>
<comment type="caution">
    <text evidence="3">The sequence shown here is derived from an EMBL/GenBank/DDBJ whole genome shotgun (WGS) entry which is preliminary data.</text>
</comment>
<comment type="similarity">
    <text evidence="1">Belongs to the IST1 family.</text>
</comment>
<feature type="compositionally biased region" description="Low complexity" evidence="2">
    <location>
        <begin position="428"/>
        <end position="439"/>
    </location>
</feature>
<feature type="compositionally biased region" description="Basic and acidic residues" evidence="2">
    <location>
        <begin position="444"/>
        <end position="456"/>
    </location>
</feature>
<dbReference type="PANTHER" id="PTHR12161:SF5">
    <property type="entry name" value="IST1 HOMOLOG"/>
    <property type="match status" value="1"/>
</dbReference>
<organism evidence="3 4">
    <name type="scientific">Coccomyxa viridis</name>
    <dbReference type="NCBI Taxonomy" id="1274662"/>
    <lineage>
        <taxon>Eukaryota</taxon>
        <taxon>Viridiplantae</taxon>
        <taxon>Chlorophyta</taxon>
        <taxon>core chlorophytes</taxon>
        <taxon>Trebouxiophyceae</taxon>
        <taxon>Trebouxiophyceae incertae sedis</taxon>
        <taxon>Coccomyxaceae</taxon>
        <taxon>Coccomyxa</taxon>
    </lineage>
</organism>
<keyword evidence="4" id="KW-1185">Reference proteome</keyword>
<dbReference type="EMBL" id="CAXHTA020000021">
    <property type="protein sequence ID" value="CAL5229714.1"/>
    <property type="molecule type" value="Genomic_DNA"/>
</dbReference>
<dbReference type="Gene3D" id="1.20.1260.60">
    <property type="entry name" value="Vacuolar protein sorting-associated protein Ist1"/>
    <property type="match status" value="1"/>
</dbReference>
<dbReference type="InterPro" id="IPR005061">
    <property type="entry name" value="Ist1"/>
</dbReference>
<accession>A0ABP1GBY0</accession>
<gene>
    <name evidence="3" type="primary">g13088</name>
    <name evidence="3" type="ORF">VP750_LOCUS11620</name>
</gene>
<protein>
    <submittedName>
        <fullName evidence="3">G13088 protein</fullName>
    </submittedName>
</protein>
<reference evidence="3 4" key="1">
    <citation type="submission" date="2024-06" db="EMBL/GenBank/DDBJ databases">
        <authorList>
            <person name="Kraege A."/>
            <person name="Thomma B."/>
        </authorList>
    </citation>
    <scope>NUCLEOTIDE SEQUENCE [LARGE SCALE GENOMIC DNA]</scope>
</reference>
<dbReference type="InterPro" id="IPR042277">
    <property type="entry name" value="IST1-like"/>
</dbReference>
<sequence>MWQRFSSNKCKTQCKLCVGRIKLVRNKKQIMVKNMRKEIADLLRTSKQENARIRVETVIRENLLLQAFEVLELFMELLAVRAQLVEKSKDMPPDMIEALSSLVYSAQRLQDFPELIVIRAQLGGKYGKEYIAEASSDLTCRKWRVNENLIRCLSIEAPPPEQKLETLSDIAQEHGIEWDAAGAASEMLPSGAPQGFGQGGPGGQDGPPPGQWGGPGPRGGNSGGGGLGMGAPTGPTAAPDRFSGFQTGAPKVLPGQLETGKTLPNQVQAKAKEEWADAMSAAAAAAEHARRAQDASDAAERYARGSNSSAAPMKPSGGAGEPPSTAGPSSAAGPSTPAQDEFTDLPSLPPKVPGRSAQGSPQRFVKRTDSEIQRAYDAAVGPPQKKDAAAGPPSAPPAPPPAASLPRPASPSLPSPPPTGPNAGGAAAGSSAAPAAKPGNDLDELQKRFDMLKGGR</sequence>
<feature type="compositionally biased region" description="Low complexity" evidence="2">
    <location>
        <begin position="321"/>
        <end position="338"/>
    </location>
</feature>
<feature type="compositionally biased region" description="Pro residues" evidence="2">
    <location>
        <begin position="393"/>
        <end position="420"/>
    </location>
</feature>
<evidence type="ECO:0000256" key="1">
    <source>
        <dbReference type="ARBA" id="ARBA00005536"/>
    </source>
</evidence>